<keyword evidence="1" id="KW-0677">Repeat</keyword>
<gene>
    <name evidence="3" type="ORF">HUJ06_001796</name>
</gene>
<evidence type="ECO:0000313" key="3">
    <source>
        <dbReference type="EMBL" id="DAD43566.1"/>
    </source>
</evidence>
<sequence>MDYGGIVPNVSTFNILVKAYSCHSFLFKVAFKVLNKMSEHGCSPCKVYARKEKFNTLKI</sequence>
<dbReference type="NCBIfam" id="TIGR00756">
    <property type="entry name" value="PPR"/>
    <property type="match status" value="1"/>
</dbReference>
<evidence type="ECO:0000256" key="1">
    <source>
        <dbReference type="ARBA" id="ARBA00022737"/>
    </source>
</evidence>
<dbReference type="Proteomes" id="UP000607653">
    <property type="component" value="Unassembled WGS sequence"/>
</dbReference>
<dbReference type="EMBL" id="DUZY01000006">
    <property type="protein sequence ID" value="DAD43566.1"/>
    <property type="molecule type" value="Genomic_DNA"/>
</dbReference>
<evidence type="ECO:0000313" key="4">
    <source>
        <dbReference type="Proteomes" id="UP000607653"/>
    </source>
</evidence>
<protein>
    <submittedName>
        <fullName evidence="3">Uncharacterized protein</fullName>
    </submittedName>
</protein>
<feature type="repeat" description="PPR" evidence="2">
    <location>
        <begin position="9"/>
        <end position="44"/>
    </location>
</feature>
<dbReference type="Gene3D" id="1.25.40.10">
    <property type="entry name" value="Tetratricopeptide repeat domain"/>
    <property type="match status" value="1"/>
</dbReference>
<organism evidence="3 4">
    <name type="scientific">Nelumbo nucifera</name>
    <name type="common">Sacred lotus</name>
    <dbReference type="NCBI Taxonomy" id="4432"/>
    <lineage>
        <taxon>Eukaryota</taxon>
        <taxon>Viridiplantae</taxon>
        <taxon>Streptophyta</taxon>
        <taxon>Embryophyta</taxon>
        <taxon>Tracheophyta</taxon>
        <taxon>Spermatophyta</taxon>
        <taxon>Magnoliopsida</taxon>
        <taxon>Proteales</taxon>
        <taxon>Nelumbonaceae</taxon>
        <taxon>Nelumbo</taxon>
    </lineage>
</organism>
<comment type="caution">
    <text evidence="3">The sequence shown here is derived from an EMBL/GenBank/DDBJ whole genome shotgun (WGS) entry which is preliminary data.</text>
</comment>
<dbReference type="InterPro" id="IPR011990">
    <property type="entry name" value="TPR-like_helical_dom_sf"/>
</dbReference>
<accession>A0A822ZKN7</accession>
<name>A0A822ZKN7_NELNU</name>
<dbReference type="InterPro" id="IPR002885">
    <property type="entry name" value="PPR_rpt"/>
</dbReference>
<evidence type="ECO:0000256" key="2">
    <source>
        <dbReference type="PROSITE-ProRule" id="PRU00708"/>
    </source>
</evidence>
<keyword evidence="4" id="KW-1185">Reference proteome</keyword>
<dbReference type="AlphaFoldDB" id="A0A822ZKN7"/>
<proteinExistence type="predicted"/>
<reference evidence="3 4" key="1">
    <citation type="journal article" date="2020" name="Mol. Biol. Evol.">
        <title>Distinct Expression and Methylation Patterns for Genes with Different Fates following a Single Whole-Genome Duplication in Flowering Plants.</title>
        <authorList>
            <person name="Shi T."/>
            <person name="Rahmani R.S."/>
            <person name="Gugger P.F."/>
            <person name="Wang M."/>
            <person name="Li H."/>
            <person name="Zhang Y."/>
            <person name="Li Z."/>
            <person name="Wang Q."/>
            <person name="Van de Peer Y."/>
            <person name="Marchal K."/>
            <person name="Chen J."/>
        </authorList>
    </citation>
    <scope>NUCLEOTIDE SEQUENCE [LARGE SCALE GENOMIC DNA]</scope>
    <source>
        <tissue evidence="3">Leaf</tissue>
    </source>
</reference>
<dbReference type="PROSITE" id="PS51375">
    <property type="entry name" value="PPR"/>
    <property type="match status" value="1"/>
</dbReference>